<proteinExistence type="inferred from homology"/>
<keyword evidence="6 7" id="KW-0472">Membrane</keyword>
<dbReference type="SUPFAM" id="SSF82861">
    <property type="entry name" value="Mechanosensitive channel protein MscS (YggB), transmembrane region"/>
    <property type="match status" value="1"/>
</dbReference>
<dbReference type="RefSeq" id="WP_101249136.1">
    <property type="nucleotide sequence ID" value="NZ_PIUM01000002.1"/>
</dbReference>
<dbReference type="Pfam" id="PF25392">
    <property type="entry name" value="MS_channel_TM1"/>
    <property type="match status" value="1"/>
</dbReference>
<protein>
    <submittedName>
        <fullName evidence="12">Mechanosensitive ion channel protein</fullName>
    </submittedName>
</protein>
<feature type="transmembrane region" description="Helical" evidence="7">
    <location>
        <begin position="294"/>
        <end position="314"/>
    </location>
</feature>
<feature type="domain" description="Mechanosensitive ion channel transmembrane helices 2/3" evidence="10">
    <location>
        <begin position="516"/>
        <end position="556"/>
    </location>
</feature>
<evidence type="ECO:0000256" key="6">
    <source>
        <dbReference type="ARBA" id="ARBA00023136"/>
    </source>
</evidence>
<dbReference type="PANTHER" id="PTHR30460">
    <property type="entry name" value="MODERATE CONDUCTANCE MECHANOSENSITIVE CHANNEL YBIO"/>
    <property type="match status" value="1"/>
</dbReference>
<dbReference type="InterPro" id="IPR006685">
    <property type="entry name" value="MscS_channel_2nd"/>
</dbReference>
<feature type="domain" description="Moderate conductance mechanosensitive channel YbiO-like transmembrane helix 1" evidence="11">
    <location>
        <begin position="375"/>
        <end position="452"/>
    </location>
</feature>
<feature type="transmembrane region" description="Helical" evidence="7">
    <location>
        <begin position="512"/>
        <end position="531"/>
    </location>
</feature>
<gene>
    <name evidence="12" type="ORF">CWS72_03360</name>
</gene>
<dbReference type="EMBL" id="PIUM01000002">
    <property type="protein sequence ID" value="PKU26175.1"/>
    <property type="molecule type" value="Genomic_DNA"/>
</dbReference>
<comment type="similarity">
    <text evidence="2">Belongs to the MscS (TC 1.A.23) family.</text>
</comment>
<dbReference type="OrthoDB" id="9814206at2"/>
<keyword evidence="5 7" id="KW-1133">Transmembrane helix</keyword>
<dbReference type="Pfam" id="PF21088">
    <property type="entry name" value="MS_channel_1st"/>
    <property type="match status" value="1"/>
</dbReference>
<evidence type="ECO:0000259" key="11">
    <source>
        <dbReference type="Pfam" id="PF25392"/>
    </source>
</evidence>
<dbReference type="Gene3D" id="2.30.30.60">
    <property type="match status" value="1"/>
</dbReference>
<reference evidence="13" key="1">
    <citation type="submission" date="2017-12" db="EMBL/GenBank/DDBJ databases">
        <title>Draft genome sequence of Telmatospirillum siberiense 26-4b1T, an acidotolerant peatland alphaproteobacterium potentially involved in sulfur cycling.</title>
        <authorList>
            <person name="Hausmann B."/>
            <person name="Pjevac P."/>
            <person name="Schreck K."/>
            <person name="Herbold C.W."/>
            <person name="Daims H."/>
            <person name="Wagner M."/>
            <person name="Pester M."/>
            <person name="Loy A."/>
        </authorList>
    </citation>
    <scope>NUCLEOTIDE SEQUENCE [LARGE SCALE GENOMIC DNA]</scope>
    <source>
        <strain evidence="13">26-4b1</strain>
    </source>
</reference>
<dbReference type="Gene3D" id="3.30.70.100">
    <property type="match status" value="1"/>
</dbReference>
<evidence type="ECO:0000256" key="4">
    <source>
        <dbReference type="ARBA" id="ARBA00022692"/>
    </source>
</evidence>
<accession>A0A2N3Q0J0</accession>
<evidence type="ECO:0000313" key="13">
    <source>
        <dbReference type="Proteomes" id="UP000233293"/>
    </source>
</evidence>
<evidence type="ECO:0000256" key="2">
    <source>
        <dbReference type="ARBA" id="ARBA00008017"/>
    </source>
</evidence>
<feature type="transmembrane region" description="Helical" evidence="7">
    <location>
        <begin position="345"/>
        <end position="363"/>
    </location>
</feature>
<name>A0A2N3Q0J0_9PROT</name>
<dbReference type="InterPro" id="IPR023408">
    <property type="entry name" value="MscS_beta-dom_sf"/>
</dbReference>
<evidence type="ECO:0000259" key="8">
    <source>
        <dbReference type="Pfam" id="PF00924"/>
    </source>
</evidence>
<dbReference type="SUPFAM" id="SSF50182">
    <property type="entry name" value="Sm-like ribonucleoproteins"/>
    <property type="match status" value="1"/>
</dbReference>
<dbReference type="InterPro" id="IPR010920">
    <property type="entry name" value="LSM_dom_sf"/>
</dbReference>
<evidence type="ECO:0000256" key="7">
    <source>
        <dbReference type="SAM" id="Phobius"/>
    </source>
</evidence>
<comment type="subcellular location">
    <subcellularLocation>
        <location evidence="1">Cell membrane</location>
        <topology evidence="1">Multi-pass membrane protein</topology>
    </subcellularLocation>
</comment>
<dbReference type="InterPro" id="IPR049278">
    <property type="entry name" value="MS_channel_C"/>
</dbReference>
<feature type="domain" description="Mechanosensitive ion channel MscS C-terminal" evidence="9">
    <location>
        <begin position="628"/>
        <end position="714"/>
    </location>
</feature>
<feature type="transmembrane region" description="Helical" evidence="7">
    <location>
        <begin position="139"/>
        <end position="161"/>
    </location>
</feature>
<dbReference type="SUPFAM" id="SSF82689">
    <property type="entry name" value="Mechanosensitive channel protein MscS (YggB), C-terminal domain"/>
    <property type="match status" value="1"/>
</dbReference>
<feature type="transmembrane region" description="Helical" evidence="7">
    <location>
        <begin position="537"/>
        <end position="554"/>
    </location>
</feature>
<feature type="transmembrane region" description="Helical" evidence="7">
    <location>
        <begin position="261"/>
        <end position="282"/>
    </location>
</feature>
<organism evidence="12 13">
    <name type="scientific">Telmatospirillum siberiense</name>
    <dbReference type="NCBI Taxonomy" id="382514"/>
    <lineage>
        <taxon>Bacteria</taxon>
        <taxon>Pseudomonadati</taxon>
        <taxon>Pseudomonadota</taxon>
        <taxon>Alphaproteobacteria</taxon>
        <taxon>Rhodospirillales</taxon>
        <taxon>Rhodospirillaceae</taxon>
        <taxon>Telmatospirillum</taxon>
    </lineage>
</organism>
<comment type="caution">
    <text evidence="12">The sequence shown here is derived from an EMBL/GenBank/DDBJ whole genome shotgun (WGS) entry which is preliminary data.</text>
</comment>
<feature type="transmembrane region" description="Helical" evidence="7">
    <location>
        <begin position="219"/>
        <end position="241"/>
    </location>
</feature>
<evidence type="ECO:0000256" key="5">
    <source>
        <dbReference type="ARBA" id="ARBA00022989"/>
    </source>
</evidence>
<feature type="transmembrane region" description="Helical" evidence="7">
    <location>
        <begin position="182"/>
        <end position="204"/>
    </location>
</feature>
<sequence length="747" mass="81195">MARLCVQVIRRFFSILALATLLIGWQCLSAPGVFAANGQTGGSDQPAAVNKADVDHLVSVIEDPQSRQRLVANLKLLVAADKAGQDEDPGLLGLISEKIQDISDDVLAAATALADVGHMVNWMSRQVGDPRLRAQWADVLMKLAAISCGGFVAEWLARLALSHPRRWLENHRIANRWLRIPLVFGRASLDLLPIAAFILAAYVLQSIPLLAQAGDARQAMIMIVMAYVLVRFSLVLVQAILMPGSASIRLAPFDDETATYLFIWARRLTFTGVWGYFLIQALKLLGLPKSGYNFSLKILGLVVATLLVILVLQLRQSVGAWIRSRGTRTALSGKIQALRDRLADIWHVLASLYIIASFAIWALQVKGGFEFIVEASALTLVILIAANLLVGALARLVERAFSISEDLRAQFPQLEDRANRYLAIMHNMVRVVVSILTLLALAQAWGANTLAWLSSDLGRRLLSSTVSIVAVLVGALILWEVVNAAIERYLAGNGSNGRAVERSARVRTLLPLFRNVVMVVLIVVVALIVLSELGINTAPLLAGAGVVGVAIGFGSQKLVQDVITGAFILFENTIAVGDLVKIGEHLGTVEGMTIRTMRLRAGNGQVHTLPFSSVASVTNLSRDFGYHVFEIGVSYREDTDAVIAVIQKLGEEMHADPEIGAQIIDPIEVFGIDKLAESAVIISGRFKTQPGKQWAVGREFNRRVKKRFDELDISLPYPSTTLYFGEDRDGKAVPIHVELSGDAKSAG</sequence>
<dbReference type="GO" id="GO:0005886">
    <property type="term" value="C:plasma membrane"/>
    <property type="evidence" value="ECO:0007669"/>
    <property type="project" value="UniProtKB-SubCell"/>
</dbReference>
<evidence type="ECO:0000313" key="12">
    <source>
        <dbReference type="EMBL" id="PKU26175.1"/>
    </source>
</evidence>
<dbReference type="InterPro" id="IPR045276">
    <property type="entry name" value="YbiO_bact"/>
</dbReference>
<dbReference type="PANTHER" id="PTHR30460:SF0">
    <property type="entry name" value="MODERATE CONDUCTANCE MECHANOSENSITIVE CHANNEL YBIO"/>
    <property type="match status" value="1"/>
</dbReference>
<keyword evidence="3" id="KW-1003">Cell membrane</keyword>
<evidence type="ECO:0000256" key="3">
    <source>
        <dbReference type="ARBA" id="ARBA00022475"/>
    </source>
</evidence>
<feature type="domain" description="Mechanosensitive ion channel MscS" evidence="8">
    <location>
        <begin position="558"/>
        <end position="622"/>
    </location>
</feature>
<dbReference type="Pfam" id="PF00924">
    <property type="entry name" value="MS_channel_2nd"/>
    <property type="match status" value="1"/>
</dbReference>
<dbReference type="AlphaFoldDB" id="A0A2N3Q0J0"/>
<evidence type="ECO:0000256" key="1">
    <source>
        <dbReference type="ARBA" id="ARBA00004651"/>
    </source>
</evidence>
<feature type="transmembrane region" description="Helical" evidence="7">
    <location>
        <begin position="461"/>
        <end position="479"/>
    </location>
</feature>
<evidence type="ECO:0000259" key="9">
    <source>
        <dbReference type="Pfam" id="PF21082"/>
    </source>
</evidence>
<dbReference type="InterPro" id="IPR011014">
    <property type="entry name" value="MscS_channel_TM-2"/>
</dbReference>
<dbReference type="Gene3D" id="1.10.287.1260">
    <property type="match status" value="1"/>
</dbReference>
<dbReference type="InterPro" id="IPR011066">
    <property type="entry name" value="MscS_channel_C_sf"/>
</dbReference>
<dbReference type="InterPro" id="IPR049142">
    <property type="entry name" value="MS_channel_1st"/>
</dbReference>
<dbReference type="InterPro" id="IPR057485">
    <property type="entry name" value="YbiO-like_TM1"/>
</dbReference>
<evidence type="ECO:0000259" key="10">
    <source>
        <dbReference type="Pfam" id="PF21088"/>
    </source>
</evidence>
<dbReference type="Proteomes" id="UP000233293">
    <property type="component" value="Unassembled WGS sequence"/>
</dbReference>
<dbReference type="GO" id="GO:0008381">
    <property type="term" value="F:mechanosensitive monoatomic ion channel activity"/>
    <property type="evidence" value="ECO:0007669"/>
    <property type="project" value="InterPro"/>
</dbReference>
<keyword evidence="13" id="KW-1185">Reference proteome</keyword>
<keyword evidence="4 7" id="KW-0812">Transmembrane</keyword>
<feature type="transmembrane region" description="Helical" evidence="7">
    <location>
        <begin position="375"/>
        <end position="397"/>
    </location>
</feature>
<dbReference type="Pfam" id="PF21082">
    <property type="entry name" value="MS_channel_3rd"/>
    <property type="match status" value="1"/>
</dbReference>